<evidence type="ECO:0000256" key="4">
    <source>
        <dbReference type="ARBA" id="ARBA00022679"/>
    </source>
</evidence>
<dbReference type="KEGG" id="xbc:ELE36_19925"/>
<evidence type="ECO:0000256" key="6">
    <source>
        <dbReference type="ARBA" id="ARBA00023315"/>
    </source>
</evidence>
<keyword evidence="6 7" id="KW-0012">Acyltransferase</keyword>
<dbReference type="PANTHER" id="PTHR30606">
    <property type="entry name" value="LIPID A BIOSYNTHESIS LAUROYL ACYLTRANSFERASE"/>
    <property type="match status" value="1"/>
</dbReference>
<gene>
    <name evidence="7" type="ORF">ELE36_19925</name>
</gene>
<keyword evidence="4 7" id="KW-0808">Transferase</keyword>
<dbReference type="InterPro" id="IPR014548">
    <property type="entry name" value="Ac_Trasf"/>
</dbReference>
<dbReference type="InterPro" id="IPR004960">
    <property type="entry name" value="LipA_acyltrans"/>
</dbReference>
<evidence type="ECO:0000313" key="8">
    <source>
        <dbReference type="Proteomes" id="UP000291562"/>
    </source>
</evidence>
<comment type="subcellular location">
    <subcellularLocation>
        <location evidence="1">Cell inner membrane</location>
    </subcellularLocation>
</comment>
<dbReference type="PANTHER" id="PTHR30606:SF9">
    <property type="entry name" value="LIPID A BIOSYNTHESIS LAUROYLTRANSFERASE"/>
    <property type="match status" value="1"/>
</dbReference>
<reference evidence="7 8" key="1">
    <citation type="submission" date="2019-01" db="EMBL/GenBank/DDBJ databases">
        <title>Pseudolysobacter antarctica gen. nov., sp. nov., isolated from Fildes Peninsula, Antarctica.</title>
        <authorList>
            <person name="Wei Z."/>
            <person name="Peng F."/>
        </authorList>
    </citation>
    <scope>NUCLEOTIDE SEQUENCE [LARGE SCALE GENOMIC DNA]</scope>
    <source>
        <strain evidence="7 8">AQ6-296</strain>
    </source>
</reference>
<protein>
    <submittedName>
        <fullName evidence="7">Acyltransferase</fullName>
    </submittedName>
</protein>
<dbReference type="GO" id="GO:0016746">
    <property type="term" value="F:acyltransferase activity"/>
    <property type="evidence" value="ECO:0007669"/>
    <property type="project" value="UniProtKB-KW"/>
</dbReference>
<proteinExistence type="predicted"/>
<sequence length="317" mass="35807">MTQWRGRPEGGGHFALWLIRSIGLHAGRRVARLILFPITLYFVLRRGPERRASRAYLTRVFGRRPNFWQLLVHVHYFASTILDRVYLLSGKMQHFDLRVHGLEELDSQVDRGCGVLLLGAHIGSFEALRVLSQQRPEIRLRVLLDKQQTPAMTELLHALNPEMAASVIHAGQDSTAVVLAMREAAEQGALVGILGDRARGQEATQRATLFGGEAEFPVAPYQIAAVLKLPLVLAIGLYRGGNRYDLHFEVLHESLRIERRQRDVQLQACAAQFAARLEHYLRIDPYNWFNFYDFWNEKLEAPAAAAGDTGVQPGERA</sequence>
<evidence type="ECO:0000256" key="1">
    <source>
        <dbReference type="ARBA" id="ARBA00004533"/>
    </source>
</evidence>
<accession>A0A411HPU7</accession>
<dbReference type="Proteomes" id="UP000291562">
    <property type="component" value="Chromosome"/>
</dbReference>
<evidence type="ECO:0000256" key="3">
    <source>
        <dbReference type="ARBA" id="ARBA00022519"/>
    </source>
</evidence>
<name>A0A411HPU7_9GAMM</name>
<dbReference type="OrthoDB" id="9808633at2"/>
<organism evidence="7 8">
    <name type="scientific">Pseudolysobacter antarcticus</name>
    <dbReference type="NCBI Taxonomy" id="2511995"/>
    <lineage>
        <taxon>Bacteria</taxon>
        <taxon>Pseudomonadati</taxon>
        <taxon>Pseudomonadota</taxon>
        <taxon>Gammaproteobacteria</taxon>
        <taxon>Lysobacterales</taxon>
        <taxon>Rhodanobacteraceae</taxon>
        <taxon>Pseudolysobacter</taxon>
    </lineage>
</organism>
<dbReference type="GO" id="GO:0005886">
    <property type="term" value="C:plasma membrane"/>
    <property type="evidence" value="ECO:0007669"/>
    <property type="project" value="UniProtKB-SubCell"/>
</dbReference>
<evidence type="ECO:0000256" key="2">
    <source>
        <dbReference type="ARBA" id="ARBA00022475"/>
    </source>
</evidence>
<dbReference type="RefSeq" id="WP_129836418.1">
    <property type="nucleotide sequence ID" value="NZ_CP035704.1"/>
</dbReference>
<dbReference type="AlphaFoldDB" id="A0A411HPU7"/>
<evidence type="ECO:0000256" key="5">
    <source>
        <dbReference type="ARBA" id="ARBA00023136"/>
    </source>
</evidence>
<dbReference type="PIRSF" id="PIRSF028561">
    <property type="entry name" value="Ac_Trasf"/>
    <property type="match status" value="1"/>
</dbReference>
<keyword evidence="8" id="KW-1185">Reference proteome</keyword>
<dbReference type="EMBL" id="CP035704">
    <property type="protein sequence ID" value="QBB72450.1"/>
    <property type="molecule type" value="Genomic_DNA"/>
</dbReference>
<dbReference type="GO" id="GO:0009247">
    <property type="term" value="P:glycolipid biosynthetic process"/>
    <property type="evidence" value="ECO:0007669"/>
    <property type="project" value="UniProtKB-ARBA"/>
</dbReference>
<keyword evidence="2" id="KW-1003">Cell membrane</keyword>
<evidence type="ECO:0000313" key="7">
    <source>
        <dbReference type="EMBL" id="QBB72450.1"/>
    </source>
</evidence>
<dbReference type="CDD" id="cd07984">
    <property type="entry name" value="LPLAT_LABLAT-like"/>
    <property type="match status" value="1"/>
</dbReference>
<keyword evidence="3" id="KW-0997">Cell inner membrane</keyword>
<keyword evidence="5" id="KW-0472">Membrane</keyword>
<dbReference type="Pfam" id="PF03279">
    <property type="entry name" value="Lip_A_acyltrans"/>
    <property type="match status" value="1"/>
</dbReference>